<dbReference type="InterPro" id="IPR013539">
    <property type="entry name" value="PurB_C"/>
</dbReference>
<comment type="caution">
    <text evidence="8">The sequence shown here is derived from an EMBL/GenBank/DDBJ whole genome shotgun (WGS) entry which is preliminary data.</text>
</comment>
<evidence type="ECO:0000313" key="8">
    <source>
        <dbReference type="EMBL" id="MBF8437614.1"/>
    </source>
</evidence>
<dbReference type="GO" id="GO:0004018">
    <property type="term" value="F:N6-(1,2-dicarboxyethyl)AMP AMP-lyase (fumarate-forming) activity"/>
    <property type="evidence" value="ECO:0007669"/>
    <property type="project" value="InterPro"/>
</dbReference>
<keyword evidence="9" id="KW-1185">Reference proteome</keyword>
<comment type="function">
    <text evidence="4">Catalyzes two reactions in de novo purine nucleotide biosynthesis. Catalyzes the breakdown of 5-aminoimidazole- (N-succinylocarboxamide) ribotide (SAICAR or 2-[5-amino-1-(5-phospho-beta-D-ribosyl)imidazole-4-carboxamido]succinate) to 5-aminoimidazole-4-carboxamide ribotide (AICAR or 5-amino-1-(5-phospho-beta-D-ribosyl)imidazole-4-carboxamide) and fumarate, and of adenylosuccinate (ADS or N(6)-(1,2-dicarboxyethyl)-AMP) to adenosine monophosphate (AMP) and fumarate.</text>
</comment>
<dbReference type="GO" id="GO:0070626">
    <property type="term" value="F:(S)-2-(5-amino-1-(5-phospho-D-ribosyl)imidazole-4-carboxamido) succinate lyase (fumarate-forming) activity"/>
    <property type="evidence" value="ECO:0007669"/>
    <property type="project" value="TreeGrafter"/>
</dbReference>
<dbReference type="Pfam" id="PF00206">
    <property type="entry name" value="Lyase_1"/>
    <property type="match status" value="1"/>
</dbReference>
<reference evidence="8" key="1">
    <citation type="submission" date="2020-11" db="EMBL/GenBank/DDBJ databases">
        <title>Halonatronomonas betainensis gen. nov., sp. nov. a novel haloalkaliphilic representative of the family Halanaerobiacae capable of betaine degradation.</title>
        <authorList>
            <person name="Boltyanskaya Y."/>
            <person name="Kevbrin V."/>
            <person name="Detkova E."/>
            <person name="Grouzdev D.S."/>
            <person name="Koziaeva V."/>
            <person name="Zhilina T."/>
        </authorList>
    </citation>
    <scope>NUCLEOTIDE SEQUENCE</scope>
    <source>
        <strain evidence="8">Z-7014</strain>
    </source>
</reference>
<dbReference type="InterPro" id="IPR024083">
    <property type="entry name" value="Fumarase/histidase_N"/>
</dbReference>
<evidence type="ECO:0000256" key="2">
    <source>
        <dbReference type="ARBA" id="ARBA00022755"/>
    </source>
</evidence>
<evidence type="ECO:0000256" key="3">
    <source>
        <dbReference type="ARBA" id="ARBA00023239"/>
    </source>
</evidence>
<dbReference type="Proteomes" id="UP000621436">
    <property type="component" value="Unassembled WGS sequence"/>
</dbReference>
<keyword evidence="3 8" id="KW-0456">Lyase</keyword>
<dbReference type="GO" id="GO:0006188">
    <property type="term" value="P:IMP biosynthetic process"/>
    <property type="evidence" value="ECO:0007669"/>
    <property type="project" value="InterPro"/>
</dbReference>
<dbReference type="InterPro" id="IPR000362">
    <property type="entry name" value="Fumarate_lyase_fam"/>
</dbReference>
<proteinExistence type="predicted"/>
<dbReference type="Gene3D" id="1.10.275.10">
    <property type="entry name" value="Fumarase/aspartase (N-terminal domain)"/>
    <property type="match status" value="1"/>
</dbReference>
<feature type="region of interest" description="Disordered" evidence="6">
    <location>
        <begin position="276"/>
        <end position="295"/>
    </location>
</feature>
<evidence type="ECO:0000256" key="6">
    <source>
        <dbReference type="SAM" id="MobiDB-lite"/>
    </source>
</evidence>
<dbReference type="Gene3D" id="1.20.200.10">
    <property type="entry name" value="Fumarase/aspartase (Central domain)"/>
    <property type="match status" value="1"/>
</dbReference>
<protein>
    <submittedName>
        <fullName evidence="8">Adenylosuccinate lyase</fullName>
    </submittedName>
</protein>
<keyword evidence="1" id="KW-0028">Amino-acid biosynthesis</keyword>
<evidence type="ECO:0000256" key="1">
    <source>
        <dbReference type="ARBA" id="ARBA00022605"/>
    </source>
</evidence>
<organism evidence="8 9">
    <name type="scientific">Halonatronomonas betaini</name>
    <dbReference type="NCBI Taxonomy" id="2778430"/>
    <lineage>
        <taxon>Bacteria</taxon>
        <taxon>Bacillati</taxon>
        <taxon>Bacillota</taxon>
        <taxon>Clostridia</taxon>
        <taxon>Halanaerobiales</taxon>
        <taxon>Halarsenatibacteraceae</taxon>
        <taxon>Halonatronomonas</taxon>
    </lineage>
</organism>
<dbReference type="GO" id="GO:0008652">
    <property type="term" value="P:amino acid biosynthetic process"/>
    <property type="evidence" value="ECO:0007669"/>
    <property type="project" value="UniProtKB-KW"/>
</dbReference>
<feature type="domain" description="Adenylosuccinate lyase C-terminal" evidence="7">
    <location>
        <begin position="373"/>
        <end position="454"/>
    </location>
</feature>
<evidence type="ECO:0000256" key="5">
    <source>
        <dbReference type="SAM" id="Coils"/>
    </source>
</evidence>
<dbReference type="InterPro" id="IPR020557">
    <property type="entry name" value="Fumarate_lyase_CS"/>
</dbReference>
<evidence type="ECO:0000259" key="7">
    <source>
        <dbReference type="SMART" id="SM00998"/>
    </source>
</evidence>
<evidence type="ECO:0000313" key="9">
    <source>
        <dbReference type="Proteomes" id="UP000621436"/>
    </source>
</evidence>
<dbReference type="InterPro" id="IPR019468">
    <property type="entry name" value="AdenyloSucc_lyase_C"/>
</dbReference>
<dbReference type="RefSeq" id="WP_270454607.1">
    <property type="nucleotide sequence ID" value="NZ_JADPIE010000006.1"/>
</dbReference>
<evidence type="ECO:0000256" key="4">
    <source>
        <dbReference type="ARBA" id="ARBA00025012"/>
    </source>
</evidence>
<accession>A0A931AT14</accession>
<dbReference type="PROSITE" id="PS00163">
    <property type="entry name" value="FUMARATE_LYASES"/>
    <property type="match status" value="1"/>
</dbReference>
<dbReference type="GO" id="GO:0044208">
    <property type="term" value="P:'de novo' AMP biosynthetic process"/>
    <property type="evidence" value="ECO:0007669"/>
    <property type="project" value="TreeGrafter"/>
</dbReference>
<dbReference type="GO" id="GO:0005829">
    <property type="term" value="C:cytosol"/>
    <property type="evidence" value="ECO:0007669"/>
    <property type="project" value="TreeGrafter"/>
</dbReference>
<dbReference type="SMART" id="SM00998">
    <property type="entry name" value="ADSL_C"/>
    <property type="match status" value="1"/>
</dbReference>
<keyword evidence="5" id="KW-0175">Coiled coil</keyword>
<feature type="coiled-coil region" evidence="5">
    <location>
        <begin position="348"/>
        <end position="375"/>
    </location>
</feature>
<sequence>MSSERNIFNNLSPLDHRYSRGENFRLLSQYFSEEARFKWEARVELALIETLVDFGIAPKKAIDQMKKAVESINADEVYKEEEKTKHNTRALVNCLRENVDSEFRQYIHLGATSFDIVDTAAILRYKAFNDEVLIPALKELIEKISEVAYRERSTVQLGRTHGQAAVPVTFGYYMAGFVSRLGNRLESLENYSSELTGQFSGAVGAYNSLSLLVDNPVEFETVLLNKLDLNRSEHSTQIIPPEKITDYIHGIVSTFGVIADLSDDFRHLQRSEISETGEAFSEDQVGSSTMPQKRNPINFENIKSSWKVTVPKIITVYMDQLCEHQRDLTNSSSARYYPEIISHLFLAIKRLNKVMARLVLDHENLKRNLDNHKDMILAEPLYIMLAREGHPDAHEAVRKLTLKSEETGKKVLELAQEDEGLNKYFDKLTTAEKDILNNPANYTGAAINETVEIVNNWSDRLNIERTW</sequence>
<dbReference type="PANTHER" id="PTHR43172">
    <property type="entry name" value="ADENYLOSUCCINATE LYASE"/>
    <property type="match status" value="1"/>
</dbReference>
<keyword evidence="2" id="KW-0658">Purine biosynthesis</keyword>
<gene>
    <name evidence="8" type="ORF">I0Q91_11005</name>
</gene>
<dbReference type="Gene3D" id="1.10.40.30">
    <property type="entry name" value="Fumarase/aspartase (C-terminal domain)"/>
    <property type="match status" value="1"/>
</dbReference>
<dbReference type="EMBL" id="JADPIE010000006">
    <property type="protein sequence ID" value="MBF8437614.1"/>
    <property type="molecule type" value="Genomic_DNA"/>
</dbReference>
<dbReference type="InterPro" id="IPR022761">
    <property type="entry name" value="Fumarate_lyase_N"/>
</dbReference>
<dbReference type="AlphaFoldDB" id="A0A931AT14"/>
<dbReference type="InterPro" id="IPR008948">
    <property type="entry name" value="L-Aspartase-like"/>
</dbReference>
<name>A0A931AT14_9FIRM</name>
<dbReference type="PANTHER" id="PTHR43172:SF1">
    <property type="entry name" value="ADENYLOSUCCINATE LYASE"/>
    <property type="match status" value="1"/>
</dbReference>
<dbReference type="PRINTS" id="PR00149">
    <property type="entry name" value="FUMRATELYASE"/>
</dbReference>
<dbReference type="SUPFAM" id="SSF48557">
    <property type="entry name" value="L-aspartase-like"/>
    <property type="match status" value="1"/>
</dbReference>
<dbReference type="CDD" id="cd01595">
    <property type="entry name" value="Adenylsuccinate_lyase_like"/>
    <property type="match status" value="1"/>
</dbReference>
<dbReference type="Pfam" id="PF08328">
    <property type="entry name" value="ASL_C"/>
    <property type="match status" value="1"/>
</dbReference>